<protein>
    <recommendedName>
        <fullName evidence="8">Glucose-methanol-choline oxidoreductase C-terminal domain-containing protein</fullName>
    </recommendedName>
</protein>
<evidence type="ECO:0000313" key="10">
    <source>
        <dbReference type="Proteomes" id="UP000218334"/>
    </source>
</evidence>
<evidence type="ECO:0000256" key="1">
    <source>
        <dbReference type="ARBA" id="ARBA00001974"/>
    </source>
</evidence>
<dbReference type="PANTHER" id="PTHR11552">
    <property type="entry name" value="GLUCOSE-METHANOL-CHOLINE GMC OXIDOREDUCTASE"/>
    <property type="match status" value="1"/>
</dbReference>
<dbReference type="GO" id="GO:0050660">
    <property type="term" value="F:flavin adenine dinucleotide binding"/>
    <property type="evidence" value="ECO:0007669"/>
    <property type="project" value="InterPro"/>
</dbReference>
<evidence type="ECO:0000259" key="8">
    <source>
        <dbReference type="Pfam" id="PF05199"/>
    </source>
</evidence>
<dbReference type="Pfam" id="PF05199">
    <property type="entry name" value="GMC_oxred_C"/>
    <property type="match status" value="1"/>
</dbReference>
<evidence type="ECO:0000256" key="5">
    <source>
        <dbReference type="ARBA" id="ARBA00022827"/>
    </source>
</evidence>
<evidence type="ECO:0000256" key="6">
    <source>
        <dbReference type="ARBA" id="ARBA00023002"/>
    </source>
</evidence>
<organism evidence="9 10">
    <name type="scientific">Armillaria solidipes</name>
    <dbReference type="NCBI Taxonomy" id="1076256"/>
    <lineage>
        <taxon>Eukaryota</taxon>
        <taxon>Fungi</taxon>
        <taxon>Dikarya</taxon>
        <taxon>Basidiomycota</taxon>
        <taxon>Agaricomycotina</taxon>
        <taxon>Agaricomycetes</taxon>
        <taxon>Agaricomycetidae</taxon>
        <taxon>Agaricales</taxon>
        <taxon>Marasmiineae</taxon>
        <taxon>Physalacriaceae</taxon>
        <taxon>Armillaria</taxon>
    </lineage>
</organism>
<dbReference type="InterPro" id="IPR012132">
    <property type="entry name" value="GMC_OxRdtase"/>
</dbReference>
<comment type="similarity">
    <text evidence="2">Belongs to the GMC oxidoreductase family.</text>
</comment>
<evidence type="ECO:0000256" key="4">
    <source>
        <dbReference type="ARBA" id="ARBA00022729"/>
    </source>
</evidence>
<proteinExistence type="inferred from homology"/>
<keyword evidence="4" id="KW-0732">Signal</keyword>
<dbReference type="AlphaFoldDB" id="A0A2H3BR01"/>
<dbReference type="SUPFAM" id="SSF51905">
    <property type="entry name" value="FAD/NAD(P)-binding domain"/>
    <property type="match status" value="1"/>
</dbReference>
<comment type="cofactor">
    <cofactor evidence="1">
        <name>FAD</name>
        <dbReference type="ChEBI" id="CHEBI:57692"/>
    </cofactor>
</comment>
<dbReference type="GO" id="GO:0016614">
    <property type="term" value="F:oxidoreductase activity, acting on CH-OH group of donors"/>
    <property type="evidence" value="ECO:0007669"/>
    <property type="project" value="InterPro"/>
</dbReference>
<keyword evidence="7" id="KW-0325">Glycoprotein</keyword>
<feature type="non-terminal residue" evidence="9">
    <location>
        <position position="55"/>
    </location>
</feature>
<keyword evidence="5" id="KW-0274">FAD</keyword>
<keyword evidence="6" id="KW-0560">Oxidoreductase</keyword>
<evidence type="ECO:0000256" key="7">
    <source>
        <dbReference type="ARBA" id="ARBA00023180"/>
    </source>
</evidence>
<feature type="domain" description="Glucose-methanol-choline oxidoreductase C-terminal" evidence="8">
    <location>
        <begin position="1"/>
        <end position="47"/>
    </location>
</feature>
<evidence type="ECO:0000256" key="2">
    <source>
        <dbReference type="ARBA" id="ARBA00010790"/>
    </source>
</evidence>
<dbReference type="InterPro" id="IPR007867">
    <property type="entry name" value="GMC_OxRtase_C"/>
</dbReference>
<reference evidence="10" key="1">
    <citation type="journal article" date="2017" name="Nat. Ecol. Evol.">
        <title>Genome expansion and lineage-specific genetic innovations in the forest pathogenic fungi Armillaria.</title>
        <authorList>
            <person name="Sipos G."/>
            <person name="Prasanna A.N."/>
            <person name="Walter M.C."/>
            <person name="O'Connor E."/>
            <person name="Balint B."/>
            <person name="Krizsan K."/>
            <person name="Kiss B."/>
            <person name="Hess J."/>
            <person name="Varga T."/>
            <person name="Slot J."/>
            <person name="Riley R."/>
            <person name="Boka B."/>
            <person name="Rigling D."/>
            <person name="Barry K."/>
            <person name="Lee J."/>
            <person name="Mihaltcheva S."/>
            <person name="LaButti K."/>
            <person name="Lipzen A."/>
            <person name="Waldron R."/>
            <person name="Moloney N.M."/>
            <person name="Sperisen C."/>
            <person name="Kredics L."/>
            <person name="Vagvoelgyi C."/>
            <person name="Patrignani A."/>
            <person name="Fitzpatrick D."/>
            <person name="Nagy I."/>
            <person name="Doyle S."/>
            <person name="Anderson J.B."/>
            <person name="Grigoriev I.V."/>
            <person name="Gueldener U."/>
            <person name="Muensterkoetter M."/>
            <person name="Nagy L.G."/>
        </authorList>
    </citation>
    <scope>NUCLEOTIDE SEQUENCE [LARGE SCALE GENOMIC DNA]</scope>
    <source>
        <strain evidence="10">28-4</strain>
    </source>
</reference>
<keyword evidence="10" id="KW-1185">Reference proteome</keyword>
<dbReference type="EMBL" id="KZ293445">
    <property type="protein sequence ID" value="PBK65506.1"/>
    <property type="molecule type" value="Genomic_DNA"/>
</dbReference>
<dbReference type="Gene3D" id="3.50.50.60">
    <property type="entry name" value="FAD/NAD(P)-binding domain"/>
    <property type="match status" value="1"/>
</dbReference>
<name>A0A2H3BR01_9AGAR</name>
<dbReference type="PANTHER" id="PTHR11552:SF201">
    <property type="entry name" value="GLUCOSE-METHANOL-CHOLINE OXIDOREDUCTASE N-TERMINAL DOMAIN-CONTAINING PROTEIN"/>
    <property type="match status" value="1"/>
</dbReference>
<evidence type="ECO:0000313" key="9">
    <source>
        <dbReference type="EMBL" id="PBK65506.1"/>
    </source>
</evidence>
<gene>
    <name evidence="9" type="ORF">ARMSODRAFT_869047</name>
</gene>
<keyword evidence="3" id="KW-0285">Flavoprotein</keyword>
<accession>A0A2H3BR01</accession>
<dbReference type="Proteomes" id="UP000218334">
    <property type="component" value="Unassembled WGS sequence"/>
</dbReference>
<dbReference type="STRING" id="1076256.A0A2H3BR01"/>
<sequence>MSARDADWGVVDPDLKLKKAAGVRVVDASVLPYVPAGHTQAAVYAIAERAASLIK</sequence>
<evidence type="ECO:0000256" key="3">
    <source>
        <dbReference type="ARBA" id="ARBA00022630"/>
    </source>
</evidence>
<dbReference type="InterPro" id="IPR036188">
    <property type="entry name" value="FAD/NAD-bd_sf"/>
</dbReference>